<dbReference type="Pfam" id="PF00501">
    <property type="entry name" value="AMP-binding"/>
    <property type="match status" value="1"/>
</dbReference>
<keyword evidence="4" id="KW-1185">Reference proteome</keyword>
<dbReference type="InterPro" id="IPR000873">
    <property type="entry name" value="AMP-dep_synth/lig_dom"/>
</dbReference>
<feature type="domain" description="AMP-binding enzyme C-terminal" evidence="2">
    <location>
        <begin position="408"/>
        <end position="480"/>
    </location>
</feature>
<dbReference type="PANTHER" id="PTHR43767:SF1">
    <property type="entry name" value="NONRIBOSOMAL PEPTIDE SYNTHASE PES1 (EUROFUNG)-RELATED"/>
    <property type="match status" value="1"/>
</dbReference>
<dbReference type="Proteomes" id="UP000608850">
    <property type="component" value="Unassembled WGS sequence"/>
</dbReference>
<gene>
    <name evidence="3" type="ORF">GCM10009021_17350</name>
</gene>
<reference evidence="3 4" key="1">
    <citation type="journal article" date="2019" name="Int. J. Syst. Evol. Microbiol.">
        <title>The Global Catalogue of Microorganisms (GCM) 10K type strain sequencing project: providing services to taxonomists for standard genome sequencing and annotation.</title>
        <authorList>
            <consortium name="The Broad Institute Genomics Platform"/>
            <consortium name="The Broad Institute Genome Sequencing Center for Infectious Disease"/>
            <person name="Wu L."/>
            <person name="Ma J."/>
        </authorList>
    </citation>
    <scope>NUCLEOTIDE SEQUENCE [LARGE SCALE GENOMIC DNA]</scope>
    <source>
        <strain evidence="3 4">JCM 16331</strain>
    </source>
</reference>
<protein>
    <submittedName>
        <fullName evidence="3">2-succinylbenzoate-CoA ligase</fullName>
    </submittedName>
</protein>
<dbReference type="RefSeq" id="WP_188878380.1">
    <property type="nucleotide sequence ID" value="NZ_BMOQ01000004.1"/>
</dbReference>
<dbReference type="InterPro" id="IPR050237">
    <property type="entry name" value="ATP-dep_AMP-bd_enzyme"/>
</dbReference>
<dbReference type="GO" id="GO:0016878">
    <property type="term" value="F:acid-thiol ligase activity"/>
    <property type="evidence" value="ECO:0007669"/>
    <property type="project" value="UniProtKB-ARBA"/>
</dbReference>
<dbReference type="PROSITE" id="PS00455">
    <property type="entry name" value="AMP_BINDING"/>
    <property type="match status" value="1"/>
</dbReference>
<evidence type="ECO:0000313" key="3">
    <source>
        <dbReference type="EMBL" id="GGN17123.1"/>
    </source>
</evidence>
<dbReference type="InterPro" id="IPR020845">
    <property type="entry name" value="AMP-binding_CS"/>
</dbReference>
<sequence length="498" mass="52418">MRDLLATRARASPGDAALVDDASGREWTYAALDAAVDRTAGRLAALGVTRGDHVGVLMETRPAFVRLVFAVQRLGATLVPLNARLSPSELETQRERADLVLLVCEDDTASDARAASGPVPVAAVDDPDAPDIRALDECVPDTVAPAEWGLEDTLALLYTSGTTGDPKPVTLTFGNVVAAAGASAFVLGVLPDDRWLCCLSMYHMGGLSIPLRCALYGTTCVLQRGFDAEETARALDEHDCTGVSVVPTMLDRLLRADRTLPDSLRFVLCGGAPTPTDLVAASEDAGVPIHPSYGMTETTSQIATARPAESYANPETVGRPLFGTTVTVVDDAGDPIPAGETGELCVAGPTVTPGYYDAPAANEAAFGPHGLRTGDVGYRDDAGRIYVLNRRSDRIITGGENVDPGRVAEVVRSHPGVRDVAVVGVDDPEWGERVAALVVPEDRATLERDALEAHWADRLAGFAHPRTVVFVDALPRTASGTVDRAAARERVVAAADDL</sequence>
<keyword evidence="3" id="KW-0436">Ligase</keyword>
<dbReference type="Pfam" id="PF13193">
    <property type="entry name" value="AMP-binding_C"/>
    <property type="match status" value="1"/>
</dbReference>
<comment type="caution">
    <text evidence="3">The sequence shown here is derived from an EMBL/GenBank/DDBJ whole genome shotgun (WGS) entry which is preliminary data.</text>
</comment>
<dbReference type="InterPro" id="IPR025110">
    <property type="entry name" value="AMP-bd_C"/>
</dbReference>
<evidence type="ECO:0000259" key="1">
    <source>
        <dbReference type="Pfam" id="PF00501"/>
    </source>
</evidence>
<dbReference type="EMBL" id="BMOQ01000004">
    <property type="protein sequence ID" value="GGN17123.1"/>
    <property type="molecule type" value="Genomic_DNA"/>
</dbReference>
<name>A0A830GCJ0_9EURY</name>
<evidence type="ECO:0000259" key="2">
    <source>
        <dbReference type="Pfam" id="PF13193"/>
    </source>
</evidence>
<dbReference type="AlphaFoldDB" id="A0A830GCJ0"/>
<dbReference type="Gene3D" id="3.40.50.12780">
    <property type="entry name" value="N-terminal domain of ligase-like"/>
    <property type="match status" value="1"/>
</dbReference>
<dbReference type="OrthoDB" id="35688at2157"/>
<organism evidence="3 4">
    <name type="scientific">Halarchaeum nitratireducens</name>
    <dbReference type="NCBI Taxonomy" id="489913"/>
    <lineage>
        <taxon>Archaea</taxon>
        <taxon>Methanobacteriati</taxon>
        <taxon>Methanobacteriota</taxon>
        <taxon>Stenosarchaea group</taxon>
        <taxon>Halobacteria</taxon>
        <taxon>Halobacteriales</taxon>
        <taxon>Halobacteriaceae</taxon>
    </lineage>
</organism>
<dbReference type="InterPro" id="IPR045851">
    <property type="entry name" value="AMP-bd_C_sf"/>
</dbReference>
<dbReference type="Gene3D" id="3.30.300.30">
    <property type="match status" value="1"/>
</dbReference>
<proteinExistence type="predicted"/>
<feature type="domain" description="AMP-dependent synthetase/ligase" evidence="1">
    <location>
        <begin position="6"/>
        <end position="356"/>
    </location>
</feature>
<evidence type="ECO:0000313" key="4">
    <source>
        <dbReference type="Proteomes" id="UP000608850"/>
    </source>
</evidence>
<dbReference type="PANTHER" id="PTHR43767">
    <property type="entry name" value="LONG-CHAIN-FATTY-ACID--COA LIGASE"/>
    <property type="match status" value="1"/>
</dbReference>
<accession>A0A830GCJ0</accession>
<dbReference type="InterPro" id="IPR042099">
    <property type="entry name" value="ANL_N_sf"/>
</dbReference>
<dbReference type="SUPFAM" id="SSF56801">
    <property type="entry name" value="Acetyl-CoA synthetase-like"/>
    <property type="match status" value="1"/>
</dbReference>